<evidence type="ECO:0000256" key="2">
    <source>
        <dbReference type="ARBA" id="ARBA00022679"/>
    </source>
</evidence>
<dbReference type="PANTHER" id="PTHR23416:SF23">
    <property type="entry name" value="ACETYLTRANSFERASE C18B11.09C-RELATED"/>
    <property type="match status" value="1"/>
</dbReference>
<dbReference type="CDD" id="cd03357">
    <property type="entry name" value="LbH_MAT_GAT"/>
    <property type="match status" value="1"/>
</dbReference>
<dbReference type="EMBL" id="LT906464">
    <property type="protein sequence ID" value="SNV98550.1"/>
    <property type="molecule type" value="Genomic_DNA"/>
</dbReference>
<dbReference type="PROSITE" id="PS00101">
    <property type="entry name" value="HEXAPEP_TRANSFERASES"/>
    <property type="match status" value="1"/>
</dbReference>
<dbReference type="InterPro" id="IPR011004">
    <property type="entry name" value="Trimer_LpxA-like_sf"/>
</dbReference>
<dbReference type="KEGG" id="smus:C7J88_07610"/>
<protein>
    <submittedName>
        <fullName evidence="4 5">Acetyltransferase</fullName>
        <ecNumber evidence="5">2.3.1.-</ecNumber>
        <ecNumber evidence="5">2.3.1.79</ecNumber>
    </submittedName>
</protein>
<dbReference type="AlphaFoldDB" id="A0A240BSI6"/>
<keyword evidence="2 5" id="KW-0808">Transferase</keyword>
<dbReference type="Pfam" id="PF00132">
    <property type="entry name" value="Hexapep"/>
    <property type="match status" value="1"/>
</dbReference>
<evidence type="ECO:0000256" key="1">
    <source>
        <dbReference type="ARBA" id="ARBA00007274"/>
    </source>
</evidence>
<dbReference type="Proteomes" id="UP000652995">
    <property type="component" value="Unassembled WGS sequence"/>
</dbReference>
<dbReference type="Proteomes" id="UP000243706">
    <property type="component" value="Chromosome 1"/>
</dbReference>
<evidence type="ECO:0000313" key="7">
    <source>
        <dbReference type="Proteomes" id="UP000652995"/>
    </source>
</evidence>
<dbReference type="InterPro" id="IPR001451">
    <property type="entry name" value="Hexapep"/>
</dbReference>
<dbReference type="Gene3D" id="2.160.10.10">
    <property type="entry name" value="Hexapeptide repeat proteins"/>
    <property type="match status" value="1"/>
</dbReference>
<organism evidence="5 6">
    <name type="scientific">Staphylococcus muscae</name>
    <dbReference type="NCBI Taxonomy" id="1294"/>
    <lineage>
        <taxon>Bacteria</taxon>
        <taxon>Bacillati</taxon>
        <taxon>Bacillota</taxon>
        <taxon>Bacilli</taxon>
        <taxon>Bacillales</taxon>
        <taxon>Staphylococcaceae</taxon>
        <taxon>Staphylococcus</taxon>
    </lineage>
</organism>
<gene>
    <name evidence="4" type="ORF">GCM10007183_02920</name>
    <name evidence="5" type="ORF">SAMEA4412661_00088</name>
</gene>
<accession>A0A240BSI6</accession>
<dbReference type="GO" id="GO:0008925">
    <property type="term" value="F:maltose O-acetyltransferase activity"/>
    <property type="evidence" value="ECO:0007669"/>
    <property type="project" value="UniProtKB-EC"/>
</dbReference>
<comment type="similarity">
    <text evidence="1">Belongs to the transferase hexapeptide repeat family.</text>
</comment>
<dbReference type="PANTHER" id="PTHR23416">
    <property type="entry name" value="SIALIC ACID SYNTHASE-RELATED"/>
    <property type="match status" value="1"/>
</dbReference>
<keyword evidence="7" id="KW-1185">Reference proteome</keyword>
<reference evidence="5 6" key="2">
    <citation type="submission" date="2017-06" db="EMBL/GenBank/DDBJ databases">
        <authorList>
            <consortium name="Pathogen Informatics"/>
        </authorList>
    </citation>
    <scope>NUCLEOTIDE SEQUENCE [LARGE SCALE GENOMIC DNA]</scope>
    <source>
        <strain evidence="5 6">NCTC13833</strain>
    </source>
</reference>
<dbReference type="EC" id="2.3.1.79" evidence="5"/>
<dbReference type="InterPro" id="IPR051159">
    <property type="entry name" value="Hexapeptide_acetyltransf"/>
</dbReference>
<evidence type="ECO:0000313" key="4">
    <source>
        <dbReference type="EMBL" id="GGA82160.1"/>
    </source>
</evidence>
<keyword evidence="5" id="KW-0012">Acyltransferase</keyword>
<dbReference type="EC" id="2.3.1.-" evidence="5"/>
<sequence length="189" mass="20707">MVQYLWDDILIGTPIHVDNPLFTKIHEVVNANAQRIMTLNTQPATQELQHQLLEEITGHPIDSTLQVNLPFNTDFGKHISIGKHVFINSNVMFTDLGGITLEDHVLIGPRVNLITVNHDIDPQTRRSLVLKPITIKRNAWIGAAATILPGVTIGENAVVGANALVTKDVPPNTIIAGNPARILKMIESS</sequence>
<keyword evidence="3" id="KW-0677">Repeat</keyword>
<reference evidence="4" key="4">
    <citation type="submission" date="2024-05" db="EMBL/GenBank/DDBJ databases">
        <authorList>
            <person name="Sun Q."/>
            <person name="Sedlacek I."/>
        </authorList>
    </citation>
    <scope>NUCLEOTIDE SEQUENCE</scope>
    <source>
        <strain evidence="4">CCM 4175</strain>
    </source>
</reference>
<dbReference type="InterPro" id="IPR018357">
    <property type="entry name" value="Hexapep_transf_CS"/>
</dbReference>
<dbReference type="RefSeq" id="WP_095115063.1">
    <property type="nucleotide sequence ID" value="NZ_BMCB01000002.1"/>
</dbReference>
<reference evidence="7" key="3">
    <citation type="journal article" date="2019" name="Int. J. Syst. Evol. Microbiol.">
        <title>The Global Catalogue of Microorganisms (GCM) 10K type strain sequencing project: providing services to taxonomists for standard genome sequencing and annotation.</title>
        <authorList>
            <consortium name="The Broad Institute Genomics Platform"/>
            <consortium name="The Broad Institute Genome Sequencing Center for Infectious Disease"/>
            <person name="Wu L."/>
            <person name="Ma J."/>
        </authorList>
    </citation>
    <scope>NUCLEOTIDE SEQUENCE [LARGE SCALE GENOMIC DNA]</scope>
    <source>
        <strain evidence="7">CCM 4175</strain>
    </source>
</reference>
<dbReference type="OrthoDB" id="9782926at2"/>
<dbReference type="SUPFAM" id="SSF51161">
    <property type="entry name" value="Trimeric LpxA-like enzymes"/>
    <property type="match status" value="1"/>
</dbReference>
<evidence type="ECO:0000313" key="5">
    <source>
        <dbReference type="EMBL" id="SNV98550.1"/>
    </source>
</evidence>
<reference evidence="4" key="1">
    <citation type="journal article" date="2014" name="Int. J. Syst. Evol. Microbiol.">
        <title>Complete genome of a new Firmicutes species belonging to the dominant human colonic microbiota ('Ruminococcus bicirculans') reveals two chromosomes and a selective capacity to utilize plant glucans.</title>
        <authorList>
            <consortium name="NISC Comparative Sequencing Program"/>
            <person name="Wegmann U."/>
            <person name="Louis P."/>
            <person name="Goesmann A."/>
            <person name="Henrissat B."/>
            <person name="Duncan S.H."/>
            <person name="Flint H.J."/>
        </authorList>
    </citation>
    <scope>NUCLEOTIDE SEQUENCE</scope>
    <source>
        <strain evidence="4">CCM 4175</strain>
    </source>
</reference>
<name>A0A240BSI6_9STAP</name>
<evidence type="ECO:0000256" key="3">
    <source>
        <dbReference type="ARBA" id="ARBA00022737"/>
    </source>
</evidence>
<dbReference type="EMBL" id="BMCB01000002">
    <property type="protein sequence ID" value="GGA82160.1"/>
    <property type="molecule type" value="Genomic_DNA"/>
</dbReference>
<evidence type="ECO:0000313" key="6">
    <source>
        <dbReference type="Proteomes" id="UP000243706"/>
    </source>
</evidence>
<proteinExistence type="inferred from homology"/>